<accession>A0A8J2VXL9</accession>
<dbReference type="InterPro" id="IPR036928">
    <property type="entry name" value="AS_sf"/>
</dbReference>
<dbReference type="PANTHER" id="PTHR11895:SF176">
    <property type="entry name" value="AMIDASE AMID-RELATED"/>
    <property type="match status" value="1"/>
</dbReference>
<dbReference type="InterPro" id="IPR020556">
    <property type="entry name" value="Amidase_CS"/>
</dbReference>
<evidence type="ECO:0000313" key="3">
    <source>
        <dbReference type="Proteomes" id="UP000602745"/>
    </source>
</evidence>
<dbReference type="AlphaFoldDB" id="A0A8J2VXL9"/>
<dbReference type="RefSeq" id="WP_188409482.1">
    <property type="nucleotide sequence ID" value="NZ_BMCP01000002.1"/>
</dbReference>
<gene>
    <name evidence="2" type="ORF">GCM10007276_18870</name>
</gene>
<dbReference type="InterPro" id="IPR000120">
    <property type="entry name" value="Amidase"/>
</dbReference>
<proteinExistence type="predicted"/>
<comment type="caution">
    <text evidence="2">The sequence shown here is derived from an EMBL/GenBank/DDBJ whole genome shotgun (WGS) entry which is preliminary data.</text>
</comment>
<reference evidence="2" key="2">
    <citation type="submission" date="2020-09" db="EMBL/GenBank/DDBJ databases">
        <authorList>
            <person name="Sun Q."/>
            <person name="Sedlacek I."/>
        </authorList>
    </citation>
    <scope>NUCLEOTIDE SEQUENCE</scope>
    <source>
        <strain evidence="2">CCM 7684</strain>
    </source>
</reference>
<protein>
    <submittedName>
        <fullName evidence="2">Amidase</fullName>
    </submittedName>
</protein>
<feature type="domain" description="Amidase" evidence="1">
    <location>
        <begin position="25"/>
        <end position="435"/>
    </location>
</feature>
<name>A0A8J2VXL9_9RHOB</name>
<keyword evidence="3" id="KW-1185">Reference proteome</keyword>
<evidence type="ECO:0000313" key="2">
    <source>
        <dbReference type="EMBL" id="GGE41778.1"/>
    </source>
</evidence>
<dbReference type="PANTHER" id="PTHR11895">
    <property type="entry name" value="TRANSAMIDASE"/>
    <property type="match status" value="1"/>
</dbReference>
<dbReference type="EMBL" id="BMCP01000002">
    <property type="protein sequence ID" value="GGE41778.1"/>
    <property type="molecule type" value="Genomic_DNA"/>
</dbReference>
<dbReference type="Proteomes" id="UP000602745">
    <property type="component" value="Unassembled WGS sequence"/>
</dbReference>
<organism evidence="2 3">
    <name type="scientific">Agaricicola taiwanensis</name>
    <dbReference type="NCBI Taxonomy" id="591372"/>
    <lineage>
        <taxon>Bacteria</taxon>
        <taxon>Pseudomonadati</taxon>
        <taxon>Pseudomonadota</taxon>
        <taxon>Alphaproteobacteria</taxon>
        <taxon>Rhodobacterales</taxon>
        <taxon>Paracoccaceae</taxon>
        <taxon>Agaricicola</taxon>
    </lineage>
</organism>
<dbReference type="Gene3D" id="3.90.1300.10">
    <property type="entry name" value="Amidase signature (AS) domain"/>
    <property type="match status" value="1"/>
</dbReference>
<dbReference type="PROSITE" id="PS00571">
    <property type="entry name" value="AMIDASES"/>
    <property type="match status" value="1"/>
</dbReference>
<dbReference type="Pfam" id="PF01425">
    <property type="entry name" value="Amidase"/>
    <property type="match status" value="1"/>
</dbReference>
<dbReference type="GO" id="GO:0003824">
    <property type="term" value="F:catalytic activity"/>
    <property type="evidence" value="ECO:0007669"/>
    <property type="project" value="InterPro"/>
</dbReference>
<evidence type="ECO:0000259" key="1">
    <source>
        <dbReference type="Pfam" id="PF01425"/>
    </source>
</evidence>
<dbReference type="InterPro" id="IPR023631">
    <property type="entry name" value="Amidase_dom"/>
</dbReference>
<reference evidence="2" key="1">
    <citation type="journal article" date="2014" name="Int. J. Syst. Evol. Microbiol.">
        <title>Complete genome sequence of Corynebacterium casei LMG S-19264T (=DSM 44701T), isolated from a smear-ripened cheese.</title>
        <authorList>
            <consortium name="US DOE Joint Genome Institute (JGI-PGF)"/>
            <person name="Walter F."/>
            <person name="Albersmeier A."/>
            <person name="Kalinowski J."/>
            <person name="Ruckert C."/>
        </authorList>
    </citation>
    <scope>NUCLEOTIDE SEQUENCE</scope>
    <source>
        <strain evidence="2">CCM 7684</strain>
    </source>
</reference>
<sequence length="456" mass="47839">MRSPLGLTLCAATDAIAAGDLTCEDLVTASLDALDGIGVTLNAVVATERDEAFSRARALDRVPRESRGRLHGVPLAHKDMYYRAGHISGCGSKIRAGFTPDTTSPLVAALERAGSVTVARLHMAEFAMGPTGHNTHLGRCRNPWDPEKITGGSSSGSGAAVAARTVFASLGSDTGGSVRLPAAMCGVVGLKPTQGLLSTDHMMGLSESLDCPGPLARSSRDVARLIDVMAALDCEAGLAGDARGLAVGIARGFYWEDLDPQVETVMTEAARVFKDLGAEVFDVDIPDQTALADLADAVWTPEAAALHLDWLRERMEDYGPQLRARLAQGLAVSAVGYSRARALRALALRAMVEGPLARCDVLLAPAMRHPTPTGAATDHGGGPAMREALARLSALTRPISFLGLPALSTPAGFDAEGCPISLQLIGHPRGEARMLRLSDAFERATGHLDRKPKYSA</sequence>
<dbReference type="SUPFAM" id="SSF75304">
    <property type="entry name" value="Amidase signature (AS) enzymes"/>
    <property type="match status" value="1"/>
</dbReference>